<dbReference type="InterPro" id="IPR050266">
    <property type="entry name" value="AB_hydrolase_sf"/>
</dbReference>
<evidence type="ECO:0000259" key="1">
    <source>
        <dbReference type="Pfam" id="PF00561"/>
    </source>
</evidence>
<reference evidence="2 3" key="1">
    <citation type="submission" date="2024-11" db="EMBL/GenBank/DDBJ databases">
        <title>Identification and Characterization of a Novel Fosfomycin Bacillithiol Transferase FosB8 in Paenibacillus illinoisensis.</title>
        <authorList>
            <person name="Lu W."/>
        </authorList>
    </citation>
    <scope>NUCLEOTIDE SEQUENCE [LARGE SCALE GENOMIC DNA]</scope>
    <source>
        <strain evidence="2 3">WP77</strain>
    </source>
</reference>
<gene>
    <name evidence="2" type="ORF">ACINKY_08830</name>
</gene>
<dbReference type="InterPro" id="IPR029058">
    <property type="entry name" value="AB_hydrolase_fold"/>
</dbReference>
<dbReference type="SUPFAM" id="SSF53474">
    <property type="entry name" value="alpha/beta-Hydrolases"/>
    <property type="match status" value="1"/>
</dbReference>
<dbReference type="PANTHER" id="PTHR43798">
    <property type="entry name" value="MONOACYLGLYCEROL LIPASE"/>
    <property type="match status" value="1"/>
</dbReference>
<protein>
    <submittedName>
        <fullName evidence="2">Alpha/beta fold hydrolase</fullName>
    </submittedName>
</protein>
<evidence type="ECO:0000313" key="3">
    <source>
        <dbReference type="Proteomes" id="UP001618531"/>
    </source>
</evidence>
<feature type="domain" description="AB hydrolase-1" evidence="1">
    <location>
        <begin position="154"/>
        <end position="409"/>
    </location>
</feature>
<comment type="caution">
    <text evidence="2">The sequence shown here is derived from an EMBL/GenBank/DDBJ whole genome shotgun (WGS) entry which is preliminary data.</text>
</comment>
<organism evidence="2 3">
    <name type="scientific">Paenibacillus illinoisensis</name>
    <dbReference type="NCBI Taxonomy" id="59845"/>
    <lineage>
        <taxon>Bacteria</taxon>
        <taxon>Bacillati</taxon>
        <taxon>Bacillota</taxon>
        <taxon>Bacilli</taxon>
        <taxon>Bacillales</taxon>
        <taxon>Paenibacillaceae</taxon>
        <taxon>Paenibacillus</taxon>
    </lineage>
</organism>
<name>A0ABW8HTK2_9BACL</name>
<dbReference type="Pfam" id="PF00561">
    <property type="entry name" value="Abhydrolase_1"/>
    <property type="match status" value="1"/>
</dbReference>
<dbReference type="InterPro" id="IPR000073">
    <property type="entry name" value="AB_hydrolase_1"/>
</dbReference>
<dbReference type="EMBL" id="JBIYSL010000002">
    <property type="protein sequence ID" value="MFK0522304.1"/>
    <property type="molecule type" value="Genomic_DNA"/>
</dbReference>
<keyword evidence="2" id="KW-0378">Hydrolase</keyword>
<proteinExistence type="predicted"/>
<sequence>MKTNFTETDSLLLFLRSLNKLKIEIESKIEQYFAYFNVKWAGELFVSPYLIEPLSAQVKKFFGITLEDVSKNEPLNEVDKYFKEMLEQNPYVSKIYAFGELERIVESYTAYILLGENYILKSAGEILDTFKTRSIEVSDGAIVNYYIGGNGSKVILIMNAFGQSIHYWRMLIYHLVTDYKIIIWEPRGAHWKDGGLTKYSPIERHVDDIEEVLITENIEKCYFLGWCTAPKVALQYYLKHSHRVKSLLFISGSFKGIPELKSFETNYEKNLEEISKLLEKQPGSESIFQKSILSSLNKKTNIERKIDTDKCDDLHQDQFIEVFTSARTDVKTLIGGPFQELEKITPYFKQLSDFWLRDVKEIIHSAEIPLLFISGDCDQMASSRSSELLASISSQAVFVEVKRGNHFILTEQSDLIRSIIHNFIENSTEKIESSFIKIRDFREGKC</sequence>
<accession>A0ABW8HTK2</accession>
<keyword evidence="3" id="KW-1185">Reference proteome</keyword>
<dbReference type="Gene3D" id="3.40.50.1820">
    <property type="entry name" value="alpha/beta hydrolase"/>
    <property type="match status" value="1"/>
</dbReference>
<dbReference type="PANTHER" id="PTHR43798:SF33">
    <property type="entry name" value="HYDROLASE, PUTATIVE (AFU_ORTHOLOGUE AFUA_2G14860)-RELATED"/>
    <property type="match status" value="1"/>
</dbReference>
<evidence type="ECO:0000313" key="2">
    <source>
        <dbReference type="EMBL" id="MFK0522304.1"/>
    </source>
</evidence>
<dbReference type="GO" id="GO:0016787">
    <property type="term" value="F:hydrolase activity"/>
    <property type="evidence" value="ECO:0007669"/>
    <property type="project" value="UniProtKB-KW"/>
</dbReference>
<dbReference type="Proteomes" id="UP001618531">
    <property type="component" value="Unassembled WGS sequence"/>
</dbReference>